<dbReference type="Proteomes" id="UP001295469">
    <property type="component" value="Chromosome C06"/>
</dbReference>
<feature type="non-terminal residue" evidence="1">
    <location>
        <position position="1"/>
    </location>
</feature>
<dbReference type="EMBL" id="HG994370">
    <property type="protein sequence ID" value="CAF2057430.1"/>
    <property type="molecule type" value="Genomic_DNA"/>
</dbReference>
<organism evidence="1">
    <name type="scientific">Brassica napus</name>
    <name type="common">Rape</name>
    <dbReference type="NCBI Taxonomy" id="3708"/>
    <lineage>
        <taxon>Eukaryota</taxon>
        <taxon>Viridiplantae</taxon>
        <taxon>Streptophyta</taxon>
        <taxon>Embryophyta</taxon>
        <taxon>Tracheophyta</taxon>
        <taxon>Spermatophyta</taxon>
        <taxon>Magnoliopsida</taxon>
        <taxon>eudicotyledons</taxon>
        <taxon>Gunneridae</taxon>
        <taxon>Pentapetalae</taxon>
        <taxon>rosids</taxon>
        <taxon>malvids</taxon>
        <taxon>Brassicales</taxon>
        <taxon>Brassicaceae</taxon>
        <taxon>Brassiceae</taxon>
        <taxon>Brassica</taxon>
    </lineage>
</organism>
<proteinExistence type="predicted"/>
<accession>A0A816Q6H2</accession>
<protein>
    <submittedName>
        <fullName evidence="1">(rape) hypothetical protein</fullName>
    </submittedName>
</protein>
<reference evidence="1" key="1">
    <citation type="submission" date="2021-01" db="EMBL/GenBank/DDBJ databases">
        <authorList>
            <consortium name="Genoscope - CEA"/>
            <person name="William W."/>
        </authorList>
    </citation>
    <scope>NUCLEOTIDE SEQUENCE</scope>
</reference>
<sequence>RGDPHNAPCLRSTASFHLFLLRQKGHGNFGMANHRDLCKSIKILI</sequence>
<dbReference type="AlphaFoldDB" id="A0A816Q6H2"/>
<evidence type="ECO:0000313" key="1">
    <source>
        <dbReference type="EMBL" id="CAF2057430.1"/>
    </source>
</evidence>
<gene>
    <name evidence="1" type="ORF">DARMORV10_C06P16830.1</name>
</gene>
<name>A0A816Q6H2_BRANA</name>